<gene>
    <name evidence="2" type="ORF">BJX67DRAFT_346885</name>
</gene>
<dbReference type="Gene3D" id="3.60.21.10">
    <property type="match status" value="1"/>
</dbReference>
<dbReference type="InterPro" id="IPR051693">
    <property type="entry name" value="UPF0046_metallophosphoest"/>
</dbReference>
<dbReference type="CDD" id="cd07379">
    <property type="entry name" value="MPP_239FB"/>
    <property type="match status" value="1"/>
</dbReference>
<dbReference type="GeneID" id="98143533"/>
<evidence type="ECO:0000313" key="3">
    <source>
        <dbReference type="Proteomes" id="UP001610432"/>
    </source>
</evidence>
<feature type="domain" description="Calcineurin-like phosphoesterase" evidence="1">
    <location>
        <begin position="55"/>
        <end position="233"/>
    </location>
</feature>
<accession>A0ABR4LYW0</accession>
<dbReference type="PANTHER" id="PTHR12905:SF28">
    <property type="entry name" value="RHAMNOGALACTURONATE LYASE C-RELATED"/>
    <property type="match status" value="1"/>
</dbReference>
<evidence type="ECO:0000259" key="1">
    <source>
        <dbReference type="Pfam" id="PF00149"/>
    </source>
</evidence>
<dbReference type="Pfam" id="PF00149">
    <property type="entry name" value="Metallophos"/>
    <property type="match status" value="1"/>
</dbReference>
<reference evidence="2 3" key="1">
    <citation type="submission" date="2024-07" db="EMBL/GenBank/DDBJ databases">
        <title>Section-level genome sequencing and comparative genomics of Aspergillus sections Usti and Cavernicolus.</title>
        <authorList>
            <consortium name="Lawrence Berkeley National Laboratory"/>
            <person name="Nybo J.L."/>
            <person name="Vesth T.C."/>
            <person name="Theobald S."/>
            <person name="Frisvad J.C."/>
            <person name="Larsen T.O."/>
            <person name="Kjaerboelling I."/>
            <person name="Rothschild-Mancinelli K."/>
            <person name="Lyhne E.K."/>
            <person name="Kogle M.E."/>
            <person name="Barry K."/>
            <person name="Clum A."/>
            <person name="Na H."/>
            <person name="Ledsgaard L."/>
            <person name="Lin J."/>
            <person name="Lipzen A."/>
            <person name="Kuo A."/>
            <person name="Riley R."/>
            <person name="Mondo S."/>
            <person name="Labutti K."/>
            <person name="Haridas S."/>
            <person name="Pangalinan J."/>
            <person name="Salamov A.A."/>
            <person name="Simmons B.A."/>
            <person name="Magnuson J.K."/>
            <person name="Chen J."/>
            <person name="Drula E."/>
            <person name="Henrissat B."/>
            <person name="Wiebenga A."/>
            <person name="Lubbers R.J."/>
            <person name="Gomes A.C."/>
            <person name="Macurrencykelacurrency M.R."/>
            <person name="Stajich J."/>
            <person name="Grigoriev I.V."/>
            <person name="Mortensen U.H."/>
            <person name="De Vries R.P."/>
            <person name="Baker S.E."/>
            <person name="Andersen M.R."/>
        </authorList>
    </citation>
    <scope>NUCLEOTIDE SEQUENCE [LARGE SCALE GENOMIC DNA]</scope>
    <source>
        <strain evidence="2 3">CBS 449.75</strain>
    </source>
</reference>
<keyword evidence="3" id="KW-1185">Reference proteome</keyword>
<organism evidence="2 3">
    <name type="scientific">Aspergillus lucknowensis</name>
    <dbReference type="NCBI Taxonomy" id="176173"/>
    <lineage>
        <taxon>Eukaryota</taxon>
        <taxon>Fungi</taxon>
        <taxon>Dikarya</taxon>
        <taxon>Ascomycota</taxon>
        <taxon>Pezizomycotina</taxon>
        <taxon>Eurotiomycetes</taxon>
        <taxon>Eurotiomycetidae</taxon>
        <taxon>Eurotiales</taxon>
        <taxon>Aspergillaceae</taxon>
        <taxon>Aspergillus</taxon>
        <taxon>Aspergillus subgen. Nidulantes</taxon>
    </lineage>
</organism>
<dbReference type="InterPro" id="IPR029052">
    <property type="entry name" value="Metallo-depent_PP-like"/>
</dbReference>
<proteinExistence type="predicted"/>
<comment type="caution">
    <text evidence="2">The sequence shown here is derived from an EMBL/GenBank/DDBJ whole genome shotgun (WGS) entry which is preliminary data.</text>
</comment>
<dbReference type="Proteomes" id="UP001610432">
    <property type="component" value="Unassembled WGS sequence"/>
</dbReference>
<dbReference type="EMBL" id="JBFXLQ010000008">
    <property type="protein sequence ID" value="KAL2869731.1"/>
    <property type="molecule type" value="Genomic_DNA"/>
</dbReference>
<dbReference type="SUPFAM" id="SSF56300">
    <property type="entry name" value="Metallo-dependent phosphatases"/>
    <property type="match status" value="1"/>
</dbReference>
<dbReference type="InterPro" id="IPR004843">
    <property type="entry name" value="Calcineurin-like_PHP"/>
</dbReference>
<sequence length="309" mass="35363">MAFGGKSGLDALLHRPEQESFWTRFRRSPVTVLARYIYDSRAVAETNARNVNRVRVVCISDTHNTRPVLPDGDILIHAGDLTQSGTRQELDEQISWLDSQPHRYKVVIAGNHELCLDSRFPAPRCNEDDPVSWKSLIYLQNSSTTLSFGHGRRLMVFGSPYTPKHGNWAFQYPRTNTAVWEEIGIPEDTDILITHGPPKAHLDLGRMGCLYLLSRLWKMRRRPVLHVFGHVHGGYGKEVVLWDAFQQAYESAMDCRSRWFNLARLAWLRLVRLLTGWSWDGQQRTVMVNAAAVGGVRDEKRREAICVDI</sequence>
<dbReference type="PANTHER" id="PTHR12905">
    <property type="entry name" value="METALLOPHOSPHOESTERASE"/>
    <property type="match status" value="1"/>
</dbReference>
<evidence type="ECO:0000313" key="2">
    <source>
        <dbReference type="EMBL" id="KAL2869731.1"/>
    </source>
</evidence>
<dbReference type="RefSeq" id="XP_070888710.1">
    <property type="nucleotide sequence ID" value="XM_071028461.1"/>
</dbReference>
<protein>
    <submittedName>
        <fullName evidence="2">Metallo-dependent phosphatase-like protein</fullName>
    </submittedName>
</protein>
<name>A0ABR4LYW0_9EURO</name>